<organism evidence="2 3">
    <name type="scientific">Ferirhizobium litorale</name>
    <dbReference type="NCBI Taxonomy" id="2927786"/>
    <lineage>
        <taxon>Bacteria</taxon>
        <taxon>Pseudomonadati</taxon>
        <taxon>Pseudomonadota</taxon>
        <taxon>Alphaproteobacteria</taxon>
        <taxon>Hyphomicrobiales</taxon>
        <taxon>Rhizobiaceae</taxon>
        <taxon>Ferirhizobium</taxon>
    </lineage>
</organism>
<gene>
    <name evidence="2" type="ORF">MRS75_02165</name>
</gene>
<keyword evidence="3" id="KW-1185">Reference proteome</keyword>
<dbReference type="InterPro" id="IPR028098">
    <property type="entry name" value="Glyco_trans_4-like_N"/>
</dbReference>
<dbReference type="SUPFAM" id="SSF53756">
    <property type="entry name" value="UDP-Glycosyltransferase/glycogen phosphorylase"/>
    <property type="match status" value="1"/>
</dbReference>
<dbReference type="CDD" id="cd03794">
    <property type="entry name" value="GT4_WbuB-like"/>
    <property type="match status" value="1"/>
</dbReference>
<dbReference type="Pfam" id="PF13579">
    <property type="entry name" value="Glyco_trans_4_4"/>
    <property type="match status" value="1"/>
</dbReference>
<sequence>MVVHRNMRRCEWEATISKRHHILILVENLPVPFDRRVWQEAQALNDAGYEVSVICPTGRGYDKNYEVIGGIHIYRHPLEEAGSAAGYIKEYFTALVYQIYLSFRVRRRQRIDVIQACNPPDLLFLVAMIHKVLFGTFFVFDHHDLSPELYVSKFGRKDLFYKLLCFFEKQTFRMADASVATNETFRDIAVRRGGMPPDRVVVVKSYPEAARFRPTTPEQSLIASGKHLIGYIGIMGEQDGVDTLVRAVAEILHVRKRDDIHCLIIGDGPELKRLKAMTDELGIGGSLRFTGYLSGQPLLSHLSAFDVGIIPDPPGELNDKLSMNKVFEYMMLGLPIVQFNLPQATREAGHAALVVSEHSPQALADGILALIDDPERRKQMSMVGRAVAEREFRWTGEAGRYLDAYGDLFRRRLDVHDQRHYSTS</sequence>
<name>A0AAE3QCJ2_9HYPH</name>
<proteinExistence type="predicted"/>
<reference evidence="2" key="1">
    <citation type="submission" date="2022-03" db="EMBL/GenBank/DDBJ databases">
        <title>Fererhizobium litorale gen. nov., sp. nov., isolated from sandy sediments of the Sea of Japan seashore.</title>
        <authorList>
            <person name="Romanenko L."/>
            <person name="Kurilenko V."/>
            <person name="Otstavnykh N."/>
            <person name="Svetashev V."/>
            <person name="Tekutyeva L."/>
            <person name="Isaeva M."/>
            <person name="Mikhailov V."/>
        </authorList>
    </citation>
    <scope>NUCLEOTIDE SEQUENCE</scope>
    <source>
        <strain evidence="2">KMM 9576</strain>
    </source>
</reference>
<protein>
    <submittedName>
        <fullName evidence="2">Glycosyltransferase family 4 protein</fullName>
    </submittedName>
</protein>
<dbReference type="GO" id="GO:0016757">
    <property type="term" value="F:glycosyltransferase activity"/>
    <property type="evidence" value="ECO:0007669"/>
    <property type="project" value="TreeGrafter"/>
</dbReference>
<evidence type="ECO:0000313" key="3">
    <source>
        <dbReference type="Proteomes" id="UP001161580"/>
    </source>
</evidence>
<dbReference type="PANTHER" id="PTHR12526">
    <property type="entry name" value="GLYCOSYLTRANSFERASE"/>
    <property type="match status" value="1"/>
</dbReference>
<dbReference type="EMBL" id="JALDYZ010000001">
    <property type="protein sequence ID" value="MDI7920886.1"/>
    <property type="molecule type" value="Genomic_DNA"/>
</dbReference>
<dbReference type="PANTHER" id="PTHR12526:SF624">
    <property type="entry name" value="BLR6297 PROTEIN"/>
    <property type="match status" value="1"/>
</dbReference>
<evidence type="ECO:0000313" key="2">
    <source>
        <dbReference type="EMBL" id="MDI7920886.1"/>
    </source>
</evidence>
<accession>A0AAE3QCJ2</accession>
<dbReference type="AlphaFoldDB" id="A0AAE3QCJ2"/>
<evidence type="ECO:0000259" key="1">
    <source>
        <dbReference type="Pfam" id="PF13579"/>
    </source>
</evidence>
<dbReference type="Proteomes" id="UP001161580">
    <property type="component" value="Unassembled WGS sequence"/>
</dbReference>
<dbReference type="Gene3D" id="3.40.50.2000">
    <property type="entry name" value="Glycogen Phosphorylase B"/>
    <property type="match status" value="2"/>
</dbReference>
<comment type="caution">
    <text evidence="2">The sequence shown here is derived from an EMBL/GenBank/DDBJ whole genome shotgun (WGS) entry which is preliminary data.</text>
</comment>
<dbReference type="RefSeq" id="WP_311794228.1">
    <property type="nucleotide sequence ID" value="NZ_JALDYZ010000001.1"/>
</dbReference>
<dbReference type="Pfam" id="PF13692">
    <property type="entry name" value="Glyco_trans_1_4"/>
    <property type="match status" value="1"/>
</dbReference>
<feature type="domain" description="Glycosyltransferase subfamily 4-like N-terminal" evidence="1">
    <location>
        <begin position="35"/>
        <end position="203"/>
    </location>
</feature>